<dbReference type="Proteomes" id="UP000072236">
    <property type="component" value="Chromosome"/>
</dbReference>
<feature type="domain" description="DUF4123" evidence="1">
    <location>
        <begin position="149"/>
        <end position="268"/>
    </location>
</feature>
<sequence>MQQEAKEKTHIYAVNAQQLIDNQWENITILIYSHNTDVAKNHITVYQQQNQLRISYTFLPLPFETYLKRHGDEAFIEPLKALVQELSENNPIIIFNPNQHNENEKSAAPNLTKQEFLLRMENEHSSFIFQPIPTSIKPHLWPKDSESQCYAIINAAVSFWFPSRFELEDLHSECLFKGEEAEKRKKVAPYLLHLPENHPFVEELCSNASIEDNGGFQQWNKNFGFFFCSSADFDTLLHHFRKFIYMNTYDDRLLYFRFYDPLVLENYFDFLQHYPRKLSTFWGNGLIDKFILPKKQNAICYTPNVDFSKIKPAKKLLDKFEMDEMIAKNDEKLLLHLVQDIIKNVPNVLNYYSQDVIEKAVIHCNNIARLYNLKETRTVGLLTLYSLACGHVIDILDPEKQIIKILQTNLSEMEKLSLIQDRINKLEQKGIIHNKFGEHNE</sequence>
<protein>
    <submittedName>
        <fullName evidence="4">DUF4123 domain-containing protein</fullName>
    </submittedName>
</protein>
<evidence type="ECO:0000313" key="5">
    <source>
        <dbReference type="Proteomes" id="UP000072236"/>
    </source>
</evidence>
<dbReference type="OrthoDB" id="6112377at2"/>
<dbReference type="KEGG" id="aact:ACT75_08665"/>
<reference evidence="4 7" key="3">
    <citation type="submission" date="2019-08" db="EMBL/GenBank/DDBJ databases">
        <title>Whole genome sequencing of Aggregatibacter actinomycetemcomitans cultured from blood stream infections in Denmark reveals a novel phylogenetic lineage expressing serotype a membrane O polysaccharide.</title>
        <authorList>
            <person name="Nedergaard S."/>
            <person name="Kobel C.M."/>
            <person name="Nielsen M.B."/>
            <person name="Moeller R.T."/>
            <person name="Jensen A.B."/>
            <person name="Noerskov-Lauritsen N."/>
        </authorList>
    </citation>
    <scope>NUCLEOTIDE SEQUENCE [LARGE SCALE GENOMIC DNA]</scope>
    <source>
        <strain evidence="4 7">PN_563</strain>
    </source>
</reference>
<evidence type="ECO:0000259" key="1">
    <source>
        <dbReference type="Pfam" id="PF13503"/>
    </source>
</evidence>
<dbReference type="EMBL" id="CP012959">
    <property type="protein sequence ID" value="AMQ94586.1"/>
    <property type="molecule type" value="Genomic_DNA"/>
</dbReference>
<name>A0A5D0EJZ7_AGGAC</name>
<dbReference type="AlphaFoldDB" id="A0A5D0EJZ7"/>
<reference evidence="2 5" key="1">
    <citation type="submission" date="2015-10" db="EMBL/GenBank/DDBJ databases">
        <title>Tn-seq of a polymicrobial infection.</title>
        <authorList>
            <person name="Stacy A."/>
            <person name="Rumbaugh K.P."/>
            <person name="Whiteley M."/>
        </authorList>
    </citation>
    <scope>NUCLEOTIDE SEQUENCE [LARGE SCALE GENOMIC DNA]</scope>
    <source>
        <strain evidence="2 5">624</strain>
    </source>
</reference>
<dbReference type="InterPro" id="IPR025391">
    <property type="entry name" value="DUF4123"/>
</dbReference>
<dbReference type="RefSeq" id="WP_005540615.1">
    <property type="nucleotide sequence ID" value="NZ_CP012959.1"/>
</dbReference>
<evidence type="ECO:0000313" key="6">
    <source>
        <dbReference type="Proteomes" id="UP000226080"/>
    </source>
</evidence>
<dbReference type="Proteomes" id="UP000226080">
    <property type="component" value="Unassembled WGS sequence"/>
</dbReference>
<dbReference type="EMBL" id="VSED01000005">
    <property type="protein sequence ID" value="TYA39460.1"/>
    <property type="molecule type" value="Genomic_DNA"/>
</dbReference>
<dbReference type="Pfam" id="PF13503">
    <property type="entry name" value="DUF4123"/>
    <property type="match status" value="1"/>
</dbReference>
<keyword evidence="6" id="KW-1185">Reference proteome</keyword>
<proteinExistence type="predicted"/>
<evidence type="ECO:0000313" key="7">
    <source>
        <dbReference type="Proteomes" id="UP000323012"/>
    </source>
</evidence>
<accession>A0A5D0EJZ7</accession>
<dbReference type="Proteomes" id="UP000323012">
    <property type="component" value="Unassembled WGS sequence"/>
</dbReference>
<evidence type="ECO:0000313" key="3">
    <source>
        <dbReference type="EMBL" id="PHO20852.1"/>
    </source>
</evidence>
<evidence type="ECO:0000313" key="4">
    <source>
        <dbReference type="EMBL" id="TYA39460.1"/>
    </source>
</evidence>
<organism evidence="4 7">
    <name type="scientific">Aggregatibacter actinomycetemcomitans</name>
    <name type="common">Actinobacillus actinomycetemcomitans</name>
    <name type="synonym">Haemophilus actinomycetemcomitans</name>
    <dbReference type="NCBI Taxonomy" id="714"/>
    <lineage>
        <taxon>Bacteria</taxon>
        <taxon>Pseudomonadati</taxon>
        <taxon>Pseudomonadota</taxon>
        <taxon>Gammaproteobacteria</taxon>
        <taxon>Pasteurellales</taxon>
        <taxon>Pasteurellaceae</taxon>
        <taxon>Aggregatibacter</taxon>
    </lineage>
</organism>
<gene>
    <name evidence="2" type="ORF">ACT75_08665</name>
    <name evidence="3" type="ORF">CQR80_05045</name>
    <name evidence="4" type="ORF">FXB79_02965</name>
</gene>
<evidence type="ECO:0000313" key="2">
    <source>
        <dbReference type="EMBL" id="AMQ94586.1"/>
    </source>
</evidence>
<reference evidence="3 6" key="2">
    <citation type="submission" date="2017-10" db="EMBL/GenBank/DDBJ databases">
        <title>Draft genome sequences of Aggregatibacter actinomycetemcomitans strains 310a and 310b.</title>
        <authorList>
            <person name="May A.C."/>
            <person name="Ohta H."/>
            <person name="Maeda H."/>
            <person name="Kokeguchi S."/>
            <person name="Cugini C."/>
        </authorList>
    </citation>
    <scope>NUCLEOTIDE SEQUENCE [LARGE SCALE GENOMIC DNA]</scope>
    <source>
        <strain evidence="3 6">310b</strain>
    </source>
</reference>
<dbReference type="EMBL" id="PCGW01000007">
    <property type="protein sequence ID" value="PHO20852.1"/>
    <property type="molecule type" value="Genomic_DNA"/>
</dbReference>